<dbReference type="FunFam" id="3.30.160.60:FF:000139">
    <property type="entry name" value="zinc finger protein 1 homolog"/>
    <property type="match status" value="1"/>
</dbReference>
<protein>
    <submittedName>
        <fullName evidence="14">Putative zinc finger and scan domain-containing protein 5c</fullName>
    </submittedName>
</protein>
<dbReference type="InterPro" id="IPR036236">
    <property type="entry name" value="Znf_C2H2_sf"/>
</dbReference>
<evidence type="ECO:0000256" key="12">
    <source>
        <dbReference type="SAM" id="MobiDB-lite"/>
    </source>
</evidence>
<evidence type="ECO:0000256" key="5">
    <source>
        <dbReference type="ARBA" id="ARBA00022771"/>
    </source>
</evidence>
<keyword evidence="4" id="KW-0677">Repeat</keyword>
<dbReference type="AlphaFoldDB" id="L7MDY6"/>
<dbReference type="Gene3D" id="3.30.160.60">
    <property type="entry name" value="Classic Zinc Finger"/>
    <property type="match status" value="4"/>
</dbReference>
<keyword evidence="3" id="KW-0479">Metal-binding</keyword>
<feature type="non-terminal residue" evidence="14">
    <location>
        <position position="1"/>
    </location>
</feature>
<feature type="domain" description="C2H2-type" evidence="13">
    <location>
        <begin position="105"/>
        <end position="133"/>
    </location>
</feature>
<dbReference type="EMBL" id="GACK01003002">
    <property type="protein sequence ID" value="JAA62032.1"/>
    <property type="molecule type" value="mRNA"/>
</dbReference>
<dbReference type="PANTHER" id="PTHR16515">
    <property type="entry name" value="PR DOMAIN ZINC FINGER PROTEIN"/>
    <property type="match status" value="1"/>
</dbReference>
<evidence type="ECO:0000256" key="2">
    <source>
        <dbReference type="ARBA" id="ARBA00006991"/>
    </source>
</evidence>
<dbReference type="GO" id="GO:0042802">
    <property type="term" value="F:identical protein binding"/>
    <property type="evidence" value="ECO:0007669"/>
    <property type="project" value="UniProtKB-ARBA"/>
</dbReference>
<evidence type="ECO:0000313" key="14">
    <source>
        <dbReference type="EMBL" id="JAA62032.1"/>
    </source>
</evidence>
<evidence type="ECO:0000256" key="1">
    <source>
        <dbReference type="ARBA" id="ARBA00004123"/>
    </source>
</evidence>
<feature type="domain" description="C2H2-type" evidence="13">
    <location>
        <begin position="77"/>
        <end position="104"/>
    </location>
</feature>
<evidence type="ECO:0000256" key="4">
    <source>
        <dbReference type="ARBA" id="ARBA00022737"/>
    </source>
</evidence>
<dbReference type="InterPro" id="IPR050331">
    <property type="entry name" value="Zinc_finger"/>
</dbReference>
<keyword evidence="10" id="KW-0539">Nucleus</keyword>
<accession>L7MDY6</accession>
<evidence type="ECO:0000256" key="7">
    <source>
        <dbReference type="ARBA" id="ARBA00023015"/>
    </source>
</evidence>
<comment type="subcellular location">
    <subcellularLocation>
        <location evidence="1">Nucleus</location>
    </subcellularLocation>
</comment>
<keyword evidence="6" id="KW-0862">Zinc</keyword>
<name>L7MDY6_RHIPC</name>
<keyword evidence="5 11" id="KW-0863">Zinc-finger</keyword>
<dbReference type="SUPFAM" id="SSF57667">
    <property type="entry name" value="beta-beta-alpha zinc fingers"/>
    <property type="match status" value="2"/>
</dbReference>
<keyword evidence="9" id="KW-0804">Transcription</keyword>
<comment type="similarity">
    <text evidence="2">Belongs to the krueppel C2H2-type zinc-finger protein family.</text>
</comment>
<dbReference type="GO" id="GO:0010468">
    <property type="term" value="P:regulation of gene expression"/>
    <property type="evidence" value="ECO:0007669"/>
    <property type="project" value="TreeGrafter"/>
</dbReference>
<proteinExistence type="evidence at transcript level"/>
<dbReference type="PROSITE" id="PS50157">
    <property type="entry name" value="ZINC_FINGER_C2H2_2"/>
    <property type="match status" value="3"/>
</dbReference>
<evidence type="ECO:0000256" key="9">
    <source>
        <dbReference type="ARBA" id="ARBA00023163"/>
    </source>
</evidence>
<dbReference type="GO" id="GO:0003677">
    <property type="term" value="F:DNA binding"/>
    <property type="evidence" value="ECO:0007669"/>
    <property type="project" value="UniProtKB-KW"/>
</dbReference>
<dbReference type="GO" id="GO:0008270">
    <property type="term" value="F:zinc ion binding"/>
    <property type="evidence" value="ECO:0007669"/>
    <property type="project" value="UniProtKB-KW"/>
</dbReference>
<evidence type="ECO:0000256" key="8">
    <source>
        <dbReference type="ARBA" id="ARBA00023125"/>
    </source>
</evidence>
<organism evidence="14">
    <name type="scientific">Rhipicephalus pulchellus</name>
    <name type="common">Yellow backed tick</name>
    <name type="synonym">Dermacentor pulchellus</name>
    <dbReference type="NCBI Taxonomy" id="72859"/>
    <lineage>
        <taxon>Eukaryota</taxon>
        <taxon>Metazoa</taxon>
        <taxon>Ecdysozoa</taxon>
        <taxon>Arthropoda</taxon>
        <taxon>Chelicerata</taxon>
        <taxon>Arachnida</taxon>
        <taxon>Acari</taxon>
        <taxon>Parasitiformes</taxon>
        <taxon>Ixodida</taxon>
        <taxon>Ixodoidea</taxon>
        <taxon>Ixodidae</taxon>
        <taxon>Rhipicephalinae</taxon>
        <taxon>Rhipicephalus</taxon>
        <taxon>Rhipicephalus</taxon>
    </lineage>
</organism>
<sequence>FSLFFLLEHVTVSVKVEPSIQEACNEEVHPLQHSACSDATTSRTSQNLHECNYCGKMFKDKYDLEKHLRVHTGERPFTCPICPMRFKQKQSIARHVRRHTGEKPHKCRFCSKAFVNKWDQKRHEAGAHTGERPFTCHFCPMAFVVKAERKRHEVNSHKQRAHPTGSPSAF</sequence>
<evidence type="ECO:0000259" key="13">
    <source>
        <dbReference type="PROSITE" id="PS50157"/>
    </source>
</evidence>
<feature type="domain" description="C2H2-type" evidence="13">
    <location>
        <begin position="49"/>
        <end position="76"/>
    </location>
</feature>
<dbReference type="PROSITE" id="PS00028">
    <property type="entry name" value="ZINC_FINGER_C2H2_1"/>
    <property type="match status" value="4"/>
</dbReference>
<evidence type="ECO:0000256" key="11">
    <source>
        <dbReference type="PROSITE-ProRule" id="PRU00042"/>
    </source>
</evidence>
<dbReference type="FunFam" id="3.30.160.60:FF:000508">
    <property type="entry name" value="Myeloid zinc finger 1"/>
    <property type="match status" value="1"/>
</dbReference>
<dbReference type="InterPro" id="IPR013087">
    <property type="entry name" value="Znf_C2H2_type"/>
</dbReference>
<dbReference type="GO" id="GO:0005634">
    <property type="term" value="C:nucleus"/>
    <property type="evidence" value="ECO:0007669"/>
    <property type="project" value="UniProtKB-SubCell"/>
</dbReference>
<evidence type="ECO:0000256" key="6">
    <source>
        <dbReference type="ARBA" id="ARBA00022833"/>
    </source>
</evidence>
<reference evidence="14" key="1">
    <citation type="submission" date="2012-11" db="EMBL/GenBank/DDBJ databases">
        <authorList>
            <person name="Lucero-Rivera Y.E."/>
            <person name="Tovar-Ramirez D."/>
        </authorList>
    </citation>
    <scope>NUCLEOTIDE SEQUENCE</scope>
    <source>
        <tissue evidence="14">Salivary gland</tissue>
    </source>
</reference>
<feature type="region of interest" description="Disordered" evidence="12">
    <location>
        <begin position="150"/>
        <end position="170"/>
    </location>
</feature>
<dbReference type="PANTHER" id="PTHR16515:SF49">
    <property type="entry name" value="GASTRULA ZINC FINGER PROTEIN XLCGF49.1-LIKE-RELATED"/>
    <property type="match status" value="1"/>
</dbReference>
<evidence type="ECO:0000256" key="3">
    <source>
        <dbReference type="ARBA" id="ARBA00022723"/>
    </source>
</evidence>
<keyword evidence="8" id="KW-0238">DNA-binding</keyword>
<reference evidence="14" key="2">
    <citation type="journal article" date="2015" name="J. Proteomics">
        <title>Sexual differences in the sialomes of the zebra tick, Rhipicephalus pulchellus.</title>
        <authorList>
            <person name="Tan A.W."/>
            <person name="Francischetti I.M."/>
            <person name="Slovak M."/>
            <person name="Kini R.M."/>
            <person name="Ribeiro J.M."/>
        </authorList>
    </citation>
    <scope>NUCLEOTIDE SEQUENCE</scope>
    <source>
        <tissue evidence="14">Salivary gland</tissue>
    </source>
</reference>
<evidence type="ECO:0000256" key="10">
    <source>
        <dbReference type="ARBA" id="ARBA00023242"/>
    </source>
</evidence>
<dbReference type="Pfam" id="PF00096">
    <property type="entry name" value="zf-C2H2"/>
    <property type="match status" value="2"/>
</dbReference>
<keyword evidence="7" id="KW-0805">Transcription regulation</keyword>
<dbReference type="SMART" id="SM00355">
    <property type="entry name" value="ZnF_C2H2"/>
    <property type="match status" value="4"/>
</dbReference>